<comment type="subcellular location">
    <subcellularLocation>
        <location evidence="1">Cell membrane</location>
        <topology evidence="1">Multi-pass membrane protein</topology>
    </subcellularLocation>
</comment>
<dbReference type="Proteomes" id="UP000592820">
    <property type="component" value="Unassembled WGS sequence"/>
</dbReference>
<accession>A0A7W8P3A7</accession>
<comment type="caution">
    <text evidence="7">The sequence shown here is derived from an EMBL/GenBank/DDBJ whole genome shotgun (WGS) entry which is preliminary data.</text>
</comment>
<keyword evidence="2" id="KW-1003">Cell membrane</keyword>
<gene>
    <name evidence="7" type="ORF">HDG41_000678</name>
</gene>
<dbReference type="Pfam" id="PF01810">
    <property type="entry name" value="LysE"/>
    <property type="match status" value="1"/>
</dbReference>
<organism evidence="7 8">
    <name type="scientific">Paraburkholderia youngii</name>
    <dbReference type="NCBI Taxonomy" id="2782701"/>
    <lineage>
        <taxon>Bacteria</taxon>
        <taxon>Pseudomonadati</taxon>
        <taxon>Pseudomonadota</taxon>
        <taxon>Betaproteobacteria</taxon>
        <taxon>Burkholderiales</taxon>
        <taxon>Burkholderiaceae</taxon>
        <taxon>Paraburkholderia</taxon>
    </lineage>
</organism>
<reference evidence="7 8" key="1">
    <citation type="submission" date="2020-08" db="EMBL/GenBank/DDBJ databases">
        <title>Genomic Encyclopedia of Type Strains, Phase IV (KMG-V): Genome sequencing to study the core and pangenomes of soil and plant-associated prokaryotes.</title>
        <authorList>
            <person name="Whitman W."/>
        </authorList>
    </citation>
    <scope>NUCLEOTIDE SEQUENCE [LARGE SCALE GENOMIC DNA]</scope>
    <source>
        <strain evidence="7 8">JPY162</strain>
    </source>
</reference>
<evidence type="ECO:0000313" key="8">
    <source>
        <dbReference type="Proteomes" id="UP000592820"/>
    </source>
</evidence>
<name>A0A7W8P3A7_9BURK</name>
<evidence type="ECO:0000256" key="5">
    <source>
        <dbReference type="ARBA" id="ARBA00023136"/>
    </source>
</evidence>
<dbReference type="GO" id="GO:0005886">
    <property type="term" value="C:plasma membrane"/>
    <property type="evidence" value="ECO:0007669"/>
    <property type="project" value="UniProtKB-SubCell"/>
</dbReference>
<feature type="transmembrane region" description="Helical" evidence="6">
    <location>
        <begin position="116"/>
        <end position="135"/>
    </location>
</feature>
<keyword evidence="3 6" id="KW-0812">Transmembrane</keyword>
<sequence length="136" mass="15116">MLRWAGAIYLVYLGFKQWRSGTCAASPLLAKRAGQRGLFWRGFATSGLNPKTLLFFPSFFPQFISTSSNEAHWSANHQYFLLASTFALMFALGVASTAIFSHRLRTVLQRPARLRVVNRLMGSLLVGMGALMAAVR</sequence>
<protein>
    <submittedName>
        <fullName evidence="7">Threonine/homoserine/homoserine lactone efflux protein</fullName>
    </submittedName>
</protein>
<keyword evidence="5 6" id="KW-0472">Membrane</keyword>
<dbReference type="PANTHER" id="PTHR30086:SF20">
    <property type="entry name" value="ARGININE EXPORTER PROTEIN ARGO-RELATED"/>
    <property type="match status" value="1"/>
</dbReference>
<dbReference type="InterPro" id="IPR001123">
    <property type="entry name" value="LeuE-type"/>
</dbReference>
<dbReference type="AlphaFoldDB" id="A0A7W8P3A7"/>
<evidence type="ECO:0000313" key="7">
    <source>
        <dbReference type="EMBL" id="MBB5398642.1"/>
    </source>
</evidence>
<feature type="transmembrane region" description="Helical" evidence="6">
    <location>
        <begin position="80"/>
        <end position="104"/>
    </location>
</feature>
<dbReference type="PANTHER" id="PTHR30086">
    <property type="entry name" value="ARGININE EXPORTER PROTEIN ARGO"/>
    <property type="match status" value="1"/>
</dbReference>
<evidence type="ECO:0000256" key="3">
    <source>
        <dbReference type="ARBA" id="ARBA00022692"/>
    </source>
</evidence>
<dbReference type="EMBL" id="JACHDE010000001">
    <property type="protein sequence ID" value="MBB5398642.1"/>
    <property type="molecule type" value="Genomic_DNA"/>
</dbReference>
<feature type="transmembrane region" description="Helical" evidence="6">
    <location>
        <begin position="38"/>
        <end position="60"/>
    </location>
</feature>
<evidence type="ECO:0000256" key="1">
    <source>
        <dbReference type="ARBA" id="ARBA00004651"/>
    </source>
</evidence>
<evidence type="ECO:0000256" key="6">
    <source>
        <dbReference type="SAM" id="Phobius"/>
    </source>
</evidence>
<dbReference type="GO" id="GO:0015171">
    <property type="term" value="F:amino acid transmembrane transporter activity"/>
    <property type="evidence" value="ECO:0007669"/>
    <property type="project" value="TreeGrafter"/>
</dbReference>
<proteinExistence type="predicted"/>
<evidence type="ECO:0000256" key="4">
    <source>
        <dbReference type="ARBA" id="ARBA00022989"/>
    </source>
</evidence>
<keyword evidence="4 6" id="KW-1133">Transmembrane helix</keyword>
<evidence type="ECO:0000256" key="2">
    <source>
        <dbReference type="ARBA" id="ARBA00022475"/>
    </source>
</evidence>